<protein>
    <recommendedName>
        <fullName evidence="6">Hemerythrin family protein</fullName>
    </recommendedName>
</protein>
<organism evidence="4 5">
    <name type="scientific">Herbaspirillum frisingense GSF30</name>
    <dbReference type="NCBI Taxonomy" id="864073"/>
    <lineage>
        <taxon>Bacteria</taxon>
        <taxon>Pseudomonadati</taxon>
        <taxon>Pseudomonadota</taxon>
        <taxon>Betaproteobacteria</taxon>
        <taxon>Burkholderiales</taxon>
        <taxon>Oxalobacteraceae</taxon>
        <taxon>Herbaspirillum</taxon>
    </lineage>
</organism>
<evidence type="ECO:0008006" key="6">
    <source>
        <dbReference type="Google" id="ProtNLM"/>
    </source>
</evidence>
<proteinExistence type="inferred from homology"/>
<keyword evidence="2" id="KW-0479">Metal-binding</keyword>
<dbReference type="InterPro" id="IPR035938">
    <property type="entry name" value="Hemerythrin-like_sf"/>
</dbReference>
<evidence type="ECO:0000256" key="1">
    <source>
        <dbReference type="ARBA" id="ARBA00010587"/>
    </source>
</evidence>
<dbReference type="RefSeq" id="WP_006462186.1">
    <property type="nucleotide sequence ID" value="NZ_AEEC02000005.1"/>
</dbReference>
<gene>
    <name evidence="4" type="ORF">HFRIS_005158</name>
</gene>
<sequence length="118" mass="13414">MQLIEQTFVVRRLEALLTASESGFRSAFQHFQDALTLAFRKEEEDMVLIGYATRDAHMAEHQKLLQLLWRISARMHYDGAAAGADMVDMLPHCLLEHMIKVDLPLQQALGSSSAYLPR</sequence>
<dbReference type="AlphaFoldDB" id="A0AAI9IGT7"/>
<name>A0AAI9IGT7_9BURK</name>
<evidence type="ECO:0000313" key="5">
    <source>
        <dbReference type="Proteomes" id="UP000006772"/>
    </source>
</evidence>
<comment type="caution">
    <text evidence="4">The sequence shown here is derived from an EMBL/GenBank/DDBJ whole genome shotgun (WGS) entry which is preliminary data.</text>
</comment>
<reference evidence="4 5" key="1">
    <citation type="journal article" date="2013" name="Front. Microbiol.">
        <title>The genome of the endophytic bacterium H. frisingense GSF30(T) identifies diverse strategies in the Herbaspirillum genus to interact with plants.</title>
        <authorList>
            <person name="Straub D."/>
            <person name="Rothballer M."/>
            <person name="Hartmann A."/>
            <person name="Ludewig U."/>
        </authorList>
    </citation>
    <scope>NUCLEOTIDE SEQUENCE [LARGE SCALE GENOMIC DNA]</scope>
    <source>
        <strain evidence="4 5">GSF30</strain>
    </source>
</reference>
<keyword evidence="3" id="KW-0408">Iron</keyword>
<dbReference type="GO" id="GO:0046872">
    <property type="term" value="F:metal ion binding"/>
    <property type="evidence" value="ECO:0007669"/>
    <property type="project" value="UniProtKB-KW"/>
</dbReference>
<evidence type="ECO:0000313" key="4">
    <source>
        <dbReference type="EMBL" id="EOA05820.1"/>
    </source>
</evidence>
<dbReference type="EMBL" id="AEEC02000005">
    <property type="protein sequence ID" value="EOA05820.1"/>
    <property type="molecule type" value="Genomic_DNA"/>
</dbReference>
<evidence type="ECO:0000256" key="3">
    <source>
        <dbReference type="ARBA" id="ARBA00023004"/>
    </source>
</evidence>
<comment type="similarity">
    <text evidence="1">Belongs to the hemerythrin family.</text>
</comment>
<dbReference type="Gene3D" id="1.20.120.50">
    <property type="entry name" value="Hemerythrin-like"/>
    <property type="match status" value="1"/>
</dbReference>
<dbReference type="SUPFAM" id="SSF47188">
    <property type="entry name" value="Hemerythrin-like"/>
    <property type="match status" value="1"/>
</dbReference>
<evidence type="ECO:0000256" key="2">
    <source>
        <dbReference type="ARBA" id="ARBA00022723"/>
    </source>
</evidence>
<dbReference type="Proteomes" id="UP000006772">
    <property type="component" value="Unassembled WGS sequence"/>
</dbReference>
<accession>A0AAI9IGT7</accession>